<dbReference type="GO" id="GO:0009423">
    <property type="term" value="P:chorismate biosynthetic process"/>
    <property type="evidence" value="ECO:0007669"/>
    <property type="project" value="UniProtKB-UniRule"/>
</dbReference>
<dbReference type="Proteomes" id="UP000002433">
    <property type="component" value="Chromosome"/>
</dbReference>
<comment type="cofactor">
    <cofactor evidence="2">
        <name>Zn(2+)</name>
        <dbReference type="ChEBI" id="CHEBI:29105"/>
    </cofactor>
</comment>
<evidence type="ECO:0000256" key="5">
    <source>
        <dbReference type="ARBA" id="ARBA00022741"/>
    </source>
</evidence>
<comment type="catalytic activity">
    <reaction evidence="11">
        <text>7-phospho-2-dehydro-3-deoxy-D-arabino-heptonate = 3-dehydroquinate + phosphate</text>
        <dbReference type="Rhea" id="RHEA:21968"/>
        <dbReference type="ChEBI" id="CHEBI:32364"/>
        <dbReference type="ChEBI" id="CHEBI:43474"/>
        <dbReference type="ChEBI" id="CHEBI:58394"/>
        <dbReference type="EC" id="4.2.3.4"/>
    </reaction>
</comment>
<evidence type="ECO:0000256" key="2">
    <source>
        <dbReference type="ARBA" id="ARBA00001947"/>
    </source>
</evidence>
<dbReference type="EMBL" id="CP000259">
    <property type="protein sequence ID" value="ABF32479.1"/>
    <property type="molecule type" value="Genomic_DNA"/>
</dbReference>
<evidence type="ECO:0000313" key="15">
    <source>
        <dbReference type="EMBL" id="ABF32479.1"/>
    </source>
</evidence>
<dbReference type="GO" id="GO:0003856">
    <property type="term" value="F:3-dehydroquinate synthase activity"/>
    <property type="evidence" value="ECO:0007669"/>
    <property type="project" value="UniProtKB-UniRule"/>
</dbReference>
<keyword evidence="7 11" id="KW-0520">NAD</keyword>
<keyword evidence="4 11" id="KW-0479">Metal-binding</keyword>
<dbReference type="Gene3D" id="1.20.1090.10">
    <property type="entry name" value="Dehydroquinate synthase-like - alpha domain"/>
    <property type="match status" value="1"/>
</dbReference>
<feature type="domain" description="3-dehydroquinate synthase C-terminal" evidence="14">
    <location>
        <begin position="185"/>
        <end position="327"/>
    </location>
</feature>
<protein>
    <recommendedName>
        <fullName evidence="11 12">3-dehydroquinate synthase</fullName>
        <shortName evidence="11">DHQS</shortName>
        <ecNumber evidence="11 12">4.2.3.4</ecNumber>
    </recommendedName>
</protein>
<evidence type="ECO:0000256" key="3">
    <source>
        <dbReference type="ARBA" id="ARBA00022605"/>
    </source>
</evidence>
<dbReference type="SUPFAM" id="SSF56796">
    <property type="entry name" value="Dehydroquinate synthase-like"/>
    <property type="match status" value="1"/>
</dbReference>
<evidence type="ECO:0000259" key="14">
    <source>
        <dbReference type="Pfam" id="PF24621"/>
    </source>
</evidence>
<feature type="binding site" evidence="11">
    <location>
        <position position="248"/>
    </location>
    <ligand>
        <name>Zn(2+)</name>
        <dbReference type="ChEBI" id="CHEBI:29105"/>
    </ligand>
</feature>
<dbReference type="Gene3D" id="3.40.50.1970">
    <property type="match status" value="1"/>
</dbReference>
<feature type="binding site" evidence="11">
    <location>
        <position position="146"/>
    </location>
    <ligand>
        <name>NAD(+)</name>
        <dbReference type="ChEBI" id="CHEBI:57540"/>
    </ligand>
</feature>
<proteinExistence type="inferred from homology"/>
<evidence type="ECO:0000313" key="16">
    <source>
        <dbReference type="Proteomes" id="UP000002433"/>
    </source>
</evidence>
<evidence type="ECO:0000256" key="1">
    <source>
        <dbReference type="ARBA" id="ARBA00001911"/>
    </source>
</evidence>
<reference evidence="15 16" key="1">
    <citation type="journal article" date="2006" name="Proc. Natl. Acad. Sci. U.S.A.">
        <title>Molecular genetic anatomy of inter- and intraserotype variation in the human bacterial pathogen group A Streptococcus.</title>
        <authorList>
            <person name="Beres S.B."/>
            <person name="Richter E.W."/>
            <person name="Nagiec M.J."/>
            <person name="Sumby P."/>
            <person name="Porcella S.F."/>
            <person name="DeLeo F.R."/>
            <person name="Musser J.M."/>
        </authorList>
    </citation>
    <scope>NUCLEOTIDE SEQUENCE [LARGE SCALE GENOMIC DNA]</scope>
    <source>
        <strain evidence="15 16">MGAS9429</strain>
    </source>
</reference>
<comment type="similarity">
    <text evidence="11">Belongs to the sugar phosphate cyclases superfamily. Dehydroquinate synthase family.</text>
</comment>
<dbReference type="PANTHER" id="PTHR43622:SF1">
    <property type="entry name" value="3-DEHYDROQUINATE SYNTHASE"/>
    <property type="match status" value="1"/>
</dbReference>
<feature type="binding site" evidence="11">
    <location>
        <position position="265"/>
    </location>
    <ligand>
        <name>Zn(2+)</name>
        <dbReference type="ChEBI" id="CHEBI:29105"/>
    </ligand>
</feature>
<evidence type="ECO:0000256" key="10">
    <source>
        <dbReference type="ARBA" id="ARBA00023285"/>
    </source>
</evidence>
<dbReference type="GO" id="GO:0009073">
    <property type="term" value="P:aromatic amino acid family biosynthetic process"/>
    <property type="evidence" value="ECO:0007669"/>
    <property type="project" value="UniProtKB-KW"/>
</dbReference>
<evidence type="ECO:0000256" key="12">
    <source>
        <dbReference type="NCBIfam" id="TIGR01357"/>
    </source>
</evidence>
<keyword evidence="10 11" id="KW-0170">Cobalt</keyword>
<evidence type="ECO:0000259" key="13">
    <source>
        <dbReference type="Pfam" id="PF01761"/>
    </source>
</evidence>
<keyword evidence="11" id="KW-0963">Cytoplasm</keyword>
<sequence length="362" mass="40904">MKGVLMPQTLHVHSRVKDYDILFTDHVLKTLADCLGERKQRKLLFITDQTVYHLYQTLFEEFAQQYNAFVHVCPPGGQTKSLERVSAIYDQLIAENFSKKDMIVTIGGGVVGDLGGFVAATYYRGIPYIQIPTTLLSQVDSSIGGKVGVHFKSLTNMIGSIYPPEAIIISTTFLETLPQREFSCGISEMLKIGFIHDRPLFQQLRDFQKETDKQGLERLIYQSISNKKQIVEQDEFENGLRMSLNFGHTLGHAIESLCHHDFYHHGEAIAIGMVVDAKLAVSKGLLPKEDLDSLLQVFERYQLPTTLERADVSATSLFDVFKTDKKNSEQHIIFILPTETGFTTLAINKDDHQFVEKLDSLL</sequence>
<keyword evidence="3 11" id="KW-0028">Amino-acid biosynthesis</keyword>
<dbReference type="HOGENOM" id="CLU_001201_0_1_9"/>
<dbReference type="UniPathway" id="UPA00053">
    <property type="reaction ID" value="UER00085"/>
</dbReference>
<dbReference type="CDD" id="cd08195">
    <property type="entry name" value="DHQS"/>
    <property type="match status" value="1"/>
</dbReference>
<dbReference type="NCBIfam" id="TIGR01357">
    <property type="entry name" value="aroB"/>
    <property type="match status" value="1"/>
</dbReference>
<feature type="binding site" evidence="11">
    <location>
        <position position="188"/>
    </location>
    <ligand>
        <name>Zn(2+)</name>
        <dbReference type="ChEBI" id="CHEBI:29105"/>
    </ligand>
</feature>
<dbReference type="KEGG" id="spk:MGAS9429_Spy1292"/>
<dbReference type="PIRSF" id="PIRSF001455">
    <property type="entry name" value="DHQ_synth"/>
    <property type="match status" value="1"/>
</dbReference>
<comment type="caution">
    <text evidence="11">Lacks conserved residue(s) required for the propagation of feature annotation.</text>
</comment>
<evidence type="ECO:0000256" key="9">
    <source>
        <dbReference type="ARBA" id="ARBA00023239"/>
    </source>
</evidence>
<dbReference type="InterPro" id="IPR056179">
    <property type="entry name" value="DHQS_C"/>
</dbReference>
<dbReference type="GO" id="GO:0046872">
    <property type="term" value="F:metal ion binding"/>
    <property type="evidence" value="ECO:0007669"/>
    <property type="project" value="UniProtKB-KW"/>
</dbReference>
<dbReference type="Pfam" id="PF01761">
    <property type="entry name" value="DHQ_synthase"/>
    <property type="match status" value="1"/>
</dbReference>
<dbReference type="GO" id="GO:0000166">
    <property type="term" value="F:nucleotide binding"/>
    <property type="evidence" value="ECO:0007669"/>
    <property type="project" value="UniProtKB-KW"/>
</dbReference>
<name>Q1JKU0_STRPC</name>
<keyword evidence="8 11" id="KW-0057">Aromatic amino acid biosynthesis</keyword>
<keyword evidence="5 11" id="KW-0547">Nucleotide-binding</keyword>
<evidence type="ECO:0000256" key="4">
    <source>
        <dbReference type="ARBA" id="ARBA00022723"/>
    </source>
</evidence>
<dbReference type="HAMAP" id="MF_00110">
    <property type="entry name" value="DHQ_synthase"/>
    <property type="match status" value="1"/>
</dbReference>
<organism evidence="15 16">
    <name type="scientific">Streptococcus pyogenes serotype M12 (strain MGAS9429)</name>
    <dbReference type="NCBI Taxonomy" id="370551"/>
    <lineage>
        <taxon>Bacteria</taxon>
        <taxon>Bacillati</taxon>
        <taxon>Bacillota</taxon>
        <taxon>Bacilli</taxon>
        <taxon>Lactobacillales</taxon>
        <taxon>Streptococcaceae</taxon>
        <taxon>Streptococcus</taxon>
    </lineage>
</organism>
<comment type="function">
    <text evidence="11">Catalyzes the conversion of 3-deoxy-D-arabino-heptulosonate 7-phosphate (DAHP) to dehydroquinate (DHQ).</text>
</comment>
<comment type="cofactor">
    <cofactor evidence="11">
        <name>Co(2+)</name>
        <dbReference type="ChEBI" id="CHEBI:48828"/>
    </cofactor>
    <cofactor evidence="11">
        <name>Zn(2+)</name>
        <dbReference type="ChEBI" id="CHEBI:29105"/>
    </cofactor>
    <text evidence="11">Binds 1 divalent metal cation per subunit. Can use either Co(2+) or Zn(2+).</text>
</comment>
<keyword evidence="6 11" id="KW-0862">Zinc</keyword>
<keyword evidence="9 11" id="KW-0456">Lyase</keyword>
<dbReference type="EC" id="4.2.3.4" evidence="11 12"/>
<evidence type="ECO:0000256" key="8">
    <source>
        <dbReference type="ARBA" id="ARBA00023141"/>
    </source>
</evidence>
<dbReference type="Pfam" id="PF24621">
    <property type="entry name" value="DHQS_C"/>
    <property type="match status" value="1"/>
</dbReference>
<dbReference type="InterPro" id="IPR016037">
    <property type="entry name" value="DHQ_synth_AroB"/>
</dbReference>
<dbReference type="InterPro" id="IPR050071">
    <property type="entry name" value="Dehydroquinate_synthase"/>
</dbReference>
<feature type="binding site" evidence="11">
    <location>
        <begin position="109"/>
        <end position="113"/>
    </location>
    <ligand>
        <name>NAD(+)</name>
        <dbReference type="ChEBI" id="CHEBI:57540"/>
    </ligand>
</feature>
<dbReference type="GO" id="GO:0008652">
    <property type="term" value="P:amino acid biosynthetic process"/>
    <property type="evidence" value="ECO:0007669"/>
    <property type="project" value="UniProtKB-KW"/>
</dbReference>
<dbReference type="AlphaFoldDB" id="Q1JKU0"/>
<comment type="pathway">
    <text evidence="11">Metabolic intermediate biosynthesis; chorismate biosynthesis; chorismate from D-erythrose 4-phosphate and phosphoenolpyruvate: step 2/7.</text>
</comment>
<accession>Q1JKU0</accession>
<evidence type="ECO:0000256" key="11">
    <source>
        <dbReference type="HAMAP-Rule" id="MF_00110"/>
    </source>
</evidence>
<comment type="cofactor">
    <cofactor evidence="1 11">
        <name>NAD(+)</name>
        <dbReference type="ChEBI" id="CHEBI:57540"/>
    </cofactor>
</comment>
<dbReference type="PANTHER" id="PTHR43622">
    <property type="entry name" value="3-DEHYDROQUINATE SYNTHASE"/>
    <property type="match status" value="1"/>
</dbReference>
<comment type="subcellular location">
    <subcellularLocation>
        <location evidence="11">Cytoplasm</location>
    </subcellularLocation>
</comment>
<evidence type="ECO:0000256" key="7">
    <source>
        <dbReference type="ARBA" id="ARBA00023027"/>
    </source>
</evidence>
<dbReference type="GO" id="GO:0005737">
    <property type="term" value="C:cytoplasm"/>
    <property type="evidence" value="ECO:0007669"/>
    <property type="project" value="UniProtKB-SubCell"/>
</dbReference>
<feature type="domain" description="3-dehydroquinate synthase N-terminal" evidence="13">
    <location>
        <begin position="73"/>
        <end position="183"/>
    </location>
</feature>
<feature type="binding site" evidence="11">
    <location>
        <begin position="133"/>
        <end position="134"/>
    </location>
    <ligand>
        <name>NAD(+)</name>
        <dbReference type="ChEBI" id="CHEBI:57540"/>
    </ligand>
</feature>
<feature type="binding site" evidence="11">
    <location>
        <begin position="173"/>
        <end position="176"/>
    </location>
    <ligand>
        <name>NAD(+)</name>
        <dbReference type="ChEBI" id="CHEBI:57540"/>
    </ligand>
</feature>
<dbReference type="FunFam" id="3.40.50.1970:FF:000007">
    <property type="entry name" value="Pentafunctional AROM polypeptide"/>
    <property type="match status" value="1"/>
</dbReference>
<gene>
    <name evidence="11 15" type="primary">aroB</name>
    <name evidence="15" type="ordered locus">MGAS9429_Spy1292</name>
</gene>
<dbReference type="InterPro" id="IPR030963">
    <property type="entry name" value="DHQ_synth_fam"/>
</dbReference>
<evidence type="ECO:0000256" key="6">
    <source>
        <dbReference type="ARBA" id="ARBA00022833"/>
    </source>
</evidence>
<dbReference type="InterPro" id="IPR030960">
    <property type="entry name" value="DHQS/DOIS_N"/>
</dbReference>